<dbReference type="Proteomes" id="UP000659388">
    <property type="component" value="Unassembled WGS sequence"/>
</dbReference>
<reference evidence="3" key="1">
    <citation type="submission" date="2021-01" db="EMBL/GenBank/DDBJ databases">
        <title>Fulvivirga kasyanovii gen. nov., sp nov., a novel member of the phylum Bacteroidetes isolated from seawater in a mussel farm.</title>
        <authorList>
            <person name="Zhao L.-H."/>
            <person name="Wang Z.-J."/>
        </authorList>
    </citation>
    <scope>NUCLEOTIDE SEQUENCE</scope>
    <source>
        <strain evidence="3">2943</strain>
    </source>
</reference>
<dbReference type="AlphaFoldDB" id="A0A937F4C6"/>
<protein>
    <submittedName>
        <fullName evidence="3">Amidohydrolase family protein</fullName>
    </submittedName>
</protein>
<evidence type="ECO:0000256" key="1">
    <source>
        <dbReference type="SAM" id="MobiDB-lite"/>
    </source>
</evidence>
<sequence length="572" mass="62703">MKERKSTFSQRRIYMLLLFFAVLTTSVYGQDLPAITSTYVIKNANIIQGPGRKIEMGTLVIKDGVITAVGKNVEVPATAQVVEADSMYIYAGFIEGLSHTGQEEPKEVPGGRGRSDVKDPGNPPNDIAGIDPERRASDLLNASDKSVNDMRELGFTAANVVPHGRMLPGQGALVLLTGESADEMLYKENTVLFSQLDGAPGVYPSTVMAVMAKYRELYRQAEQAKAYEAKYKNKASGMSRPNTSRVLQAFYPVLEKQQRVAFKAEDVLDIERVLILKKDLGFNLILSEVKQGWDLTDKIKASGAEVLLSLNLPEMEEEKTDSTMTDSTSVEKKEKTAVDIEREELEARKKQMILNYYTQPALFKSKGIEFGFSTLGVKSSDVKDVLIKFIENGLTEDQALAALTTAPAQILGVSSIMGTLDEGKMANFFITDKPYFDKEANVKYTFVDGQMHNLKDKPGKKGNGEKAVDIKGKWSYSSETPQGVVNGVITFKGEPGDYSGSISNSSTDDSTDFNDITVDGNSVVFEFSIVSDGETLKITITMNIEGETFEGTMTAGEYGSFPIKGDKMPEEN</sequence>
<organism evidence="3 4">
    <name type="scientific">Fulvivirga sediminis</name>
    <dbReference type="NCBI Taxonomy" id="2803949"/>
    <lineage>
        <taxon>Bacteria</taxon>
        <taxon>Pseudomonadati</taxon>
        <taxon>Bacteroidota</taxon>
        <taxon>Cytophagia</taxon>
        <taxon>Cytophagales</taxon>
        <taxon>Fulvivirgaceae</taxon>
        <taxon>Fulvivirga</taxon>
    </lineage>
</organism>
<dbReference type="InterPro" id="IPR011059">
    <property type="entry name" value="Metal-dep_hydrolase_composite"/>
</dbReference>
<dbReference type="InterPro" id="IPR051781">
    <property type="entry name" value="Metallo-dep_Hydrolase"/>
</dbReference>
<dbReference type="PANTHER" id="PTHR43135">
    <property type="entry name" value="ALPHA-D-RIBOSE 1-METHYLPHOSPHONATE 5-TRIPHOSPHATE DIPHOSPHATASE"/>
    <property type="match status" value="1"/>
</dbReference>
<dbReference type="PANTHER" id="PTHR43135:SF3">
    <property type="entry name" value="ALPHA-D-RIBOSE 1-METHYLPHOSPHONATE 5-TRIPHOSPHATE DIPHOSPHATASE"/>
    <property type="match status" value="1"/>
</dbReference>
<dbReference type="GO" id="GO:0016810">
    <property type="term" value="F:hydrolase activity, acting on carbon-nitrogen (but not peptide) bonds"/>
    <property type="evidence" value="ECO:0007669"/>
    <property type="project" value="InterPro"/>
</dbReference>
<dbReference type="Gene3D" id="2.30.40.10">
    <property type="entry name" value="Urease, subunit C, domain 1"/>
    <property type="match status" value="1"/>
</dbReference>
<evidence type="ECO:0000313" key="4">
    <source>
        <dbReference type="Proteomes" id="UP000659388"/>
    </source>
</evidence>
<feature type="domain" description="Amidohydrolase-related" evidence="2">
    <location>
        <begin position="367"/>
        <end position="450"/>
    </location>
</feature>
<comment type="caution">
    <text evidence="3">The sequence shown here is derived from an EMBL/GenBank/DDBJ whole genome shotgun (WGS) entry which is preliminary data.</text>
</comment>
<keyword evidence="4" id="KW-1185">Reference proteome</keyword>
<dbReference type="SUPFAM" id="SSF51338">
    <property type="entry name" value="Composite domain of metallo-dependent hydrolases"/>
    <property type="match status" value="1"/>
</dbReference>
<dbReference type="EMBL" id="JAESIY010000002">
    <property type="protein sequence ID" value="MBL3655505.1"/>
    <property type="molecule type" value="Genomic_DNA"/>
</dbReference>
<gene>
    <name evidence="3" type="ORF">JL102_05140</name>
</gene>
<evidence type="ECO:0000313" key="3">
    <source>
        <dbReference type="EMBL" id="MBL3655505.1"/>
    </source>
</evidence>
<dbReference type="Pfam" id="PF01979">
    <property type="entry name" value="Amidohydro_1"/>
    <property type="match status" value="1"/>
</dbReference>
<proteinExistence type="predicted"/>
<dbReference type="Gene3D" id="3.20.20.140">
    <property type="entry name" value="Metal-dependent hydrolases"/>
    <property type="match status" value="1"/>
</dbReference>
<evidence type="ECO:0000259" key="2">
    <source>
        <dbReference type="Pfam" id="PF01979"/>
    </source>
</evidence>
<feature type="compositionally biased region" description="Basic and acidic residues" evidence="1">
    <location>
        <begin position="101"/>
        <end position="119"/>
    </location>
</feature>
<dbReference type="RefSeq" id="WP_202243171.1">
    <property type="nucleotide sequence ID" value="NZ_JAESIY010000002.1"/>
</dbReference>
<dbReference type="InterPro" id="IPR006680">
    <property type="entry name" value="Amidohydro-rel"/>
</dbReference>
<feature type="region of interest" description="Disordered" evidence="1">
    <location>
        <begin position="100"/>
        <end position="135"/>
    </location>
</feature>
<name>A0A937F4C6_9BACT</name>
<accession>A0A937F4C6</accession>